<keyword evidence="6" id="KW-0547">Nucleotide-binding</keyword>
<gene>
    <name evidence="14" type="ORF">LZ495_09470</name>
</gene>
<evidence type="ECO:0000256" key="2">
    <source>
        <dbReference type="ARBA" id="ARBA00005983"/>
    </source>
</evidence>
<proteinExistence type="inferred from homology"/>
<keyword evidence="3" id="KW-0444">Lipid biosynthesis</keyword>
<comment type="similarity">
    <text evidence="2">Belongs to the diacylglycerol/lipid kinase family.</text>
</comment>
<accession>A0AA41PWZ4</accession>
<evidence type="ECO:0000256" key="6">
    <source>
        <dbReference type="ARBA" id="ARBA00022741"/>
    </source>
</evidence>
<dbReference type="AlphaFoldDB" id="A0AA41PWZ4"/>
<dbReference type="Pfam" id="PF00781">
    <property type="entry name" value="DAGK_cat"/>
    <property type="match status" value="1"/>
</dbReference>
<evidence type="ECO:0000256" key="5">
    <source>
        <dbReference type="ARBA" id="ARBA00022723"/>
    </source>
</evidence>
<dbReference type="SMART" id="SM00046">
    <property type="entry name" value="DAGKc"/>
    <property type="match status" value="1"/>
</dbReference>
<dbReference type="Gene3D" id="2.60.200.40">
    <property type="match status" value="1"/>
</dbReference>
<dbReference type="EMBL" id="JAKFHA010000004">
    <property type="protein sequence ID" value="MCF2527438.1"/>
    <property type="molecule type" value="Genomic_DNA"/>
</dbReference>
<keyword evidence="7 14" id="KW-0418">Kinase</keyword>
<comment type="caution">
    <text evidence="14">The sequence shown here is derived from an EMBL/GenBank/DDBJ whole genome shotgun (WGS) entry which is preliminary data.</text>
</comment>
<evidence type="ECO:0000256" key="7">
    <source>
        <dbReference type="ARBA" id="ARBA00022777"/>
    </source>
</evidence>
<evidence type="ECO:0000313" key="14">
    <source>
        <dbReference type="EMBL" id="MCF2527438.1"/>
    </source>
</evidence>
<evidence type="ECO:0000256" key="4">
    <source>
        <dbReference type="ARBA" id="ARBA00022679"/>
    </source>
</evidence>
<keyword evidence="10" id="KW-0443">Lipid metabolism</keyword>
<dbReference type="GO" id="GO:0046872">
    <property type="term" value="F:metal ion binding"/>
    <property type="evidence" value="ECO:0007669"/>
    <property type="project" value="UniProtKB-KW"/>
</dbReference>
<dbReference type="NCBIfam" id="NF008882">
    <property type="entry name" value="PRK11914.1"/>
    <property type="match status" value="1"/>
</dbReference>
<sequence length="312" mass="32103">MSREIALFVNPAAGRGRAARAAAPVAAGLRAAGLVVREIRVPTAADALERLRSEVRGGVGSVVAVGGDGTVSLALQAVAGTGVPLGVVPIGSGNDFARTVGLPVGDAAAAVPVIAAGHTRDLDLGRVGNRWFGTVIASGFDSRVNERANAMTWPRGRMRYNRAVVAELPALGPIPYEIELDGKPLEVEAMLVAVGNGSSYGGGMKICPDADMTDGKFQITVVGACGRLELLRVLPRAYSGRHVDHPAVTTYEASVVSLSAPKVTAWADGERIAALPVTATTEPGALRLLCPAPAGDVPRPRINVITSEDAAR</sequence>
<name>A0AA41PWZ4_9ACTN</name>
<evidence type="ECO:0000256" key="9">
    <source>
        <dbReference type="ARBA" id="ARBA00022842"/>
    </source>
</evidence>
<dbReference type="GO" id="GO:0005524">
    <property type="term" value="F:ATP binding"/>
    <property type="evidence" value="ECO:0007669"/>
    <property type="project" value="UniProtKB-KW"/>
</dbReference>
<dbReference type="GO" id="GO:0004143">
    <property type="term" value="F:ATP-dependent diacylglycerol kinase activity"/>
    <property type="evidence" value="ECO:0007669"/>
    <property type="project" value="UniProtKB-EC"/>
</dbReference>
<comment type="cofactor">
    <cofactor evidence="1">
        <name>Mg(2+)</name>
        <dbReference type="ChEBI" id="CHEBI:18420"/>
    </cofactor>
</comment>
<organism evidence="14 15">
    <name type="scientific">Yinghuangia soli</name>
    <dbReference type="NCBI Taxonomy" id="2908204"/>
    <lineage>
        <taxon>Bacteria</taxon>
        <taxon>Bacillati</taxon>
        <taxon>Actinomycetota</taxon>
        <taxon>Actinomycetes</taxon>
        <taxon>Kitasatosporales</taxon>
        <taxon>Streptomycetaceae</taxon>
        <taxon>Yinghuangia</taxon>
    </lineage>
</organism>
<dbReference type="InterPro" id="IPR045540">
    <property type="entry name" value="YegS/DAGK_C"/>
</dbReference>
<dbReference type="Pfam" id="PF19279">
    <property type="entry name" value="YegS_C"/>
    <property type="match status" value="1"/>
</dbReference>
<dbReference type="InterPro" id="IPR016064">
    <property type="entry name" value="NAD/diacylglycerol_kinase_sf"/>
</dbReference>
<reference evidence="14" key="1">
    <citation type="submission" date="2022-01" db="EMBL/GenBank/DDBJ databases">
        <title>Genome-Based Taxonomic Classification of the Phylum Actinobacteria.</title>
        <authorList>
            <person name="Gao Y."/>
        </authorList>
    </citation>
    <scope>NUCLEOTIDE SEQUENCE</scope>
    <source>
        <strain evidence="14">KLBMP 8922</strain>
    </source>
</reference>
<dbReference type="SUPFAM" id="SSF111331">
    <property type="entry name" value="NAD kinase/diacylglycerol kinase-like"/>
    <property type="match status" value="1"/>
</dbReference>
<dbReference type="InterPro" id="IPR050187">
    <property type="entry name" value="Lipid_Phosphate_FormReg"/>
</dbReference>
<keyword evidence="15" id="KW-1185">Reference proteome</keyword>
<feature type="domain" description="DAGKc" evidence="13">
    <location>
        <begin position="1"/>
        <end position="131"/>
    </location>
</feature>
<dbReference type="RefSeq" id="WP_235051591.1">
    <property type="nucleotide sequence ID" value="NZ_JAKFHA010000004.1"/>
</dbReference>
<evidence type="ECO:0000256" key="10">
    <source>
        <dbReference type="ARBA" id="ARBA00023098"/>
    </source>
</evidence>
<evidence type="ECO:0000256" key="8">
    <source>
        <dbReference type="ARBA" id="ARBA00022840"/>
    </source>
</evidence>
<dbReference type="Gene3D" id="3.40.50.10330">
    <property type="entry name" value="Probable inorganic polyphosphate/atp-NAD kinase, domain 1"/>
    <property type="match status" value="1"/>
</dbReference>
<evidence type="ECO:0000256" key="3">
    <source>
        <dbReference type="ARBA" id="ARBA00022516"/>
    </source>
</evidence>
<keyword evidence="12" id="KW-1208">Phospholipid metabolism</keyword>
<evidence type="ECO:0000256" key="11">
    <source>
        <dbReference type="ARBA" id="ARBA00023209"/>
    </source>
</evidence>
<keyword evidence="8" id="KW-0067">ATP-binding</keyword>
<dbReference type="InterPro" id="IPR001206">
    <property type="entry name" value="Diacylglycerol_kinase_cat_dom"/>
</dbReference>
<evidence type="ECO:0000256" key="1">
    <source>
        <dbReference type="ARBA" id="ARBA00001946"/>
    </source>
</evidence>
<evidence type="ECO:0000259" key="13">
    <source>
        <dbReference type="PROSITE" id="PS50146"/>
    </source>
</evidence>
<dbReference type="GO" id="GO:0005886">
    <property type="term" value="C:plasma membrane"/>
    <property type="evidence" value="ECO:0007669"/>
    <property type="project" value="TreeGrafter"/>
</dbReference>
<dbReference type="PANTHER" id="PTHR12358:SF106">
    <property type="entry name" value="LIPID KINASE YEGS"/>
    <property type="match status" value="1"/>
</dbReference>
<keyword evidence="5" id="KW-0479">Metal-binding</keyword>
<dbReference type="PROSITE" id="PS50146">
    <property type="entry name" value="DAGK"/>
    <property type="match status" value="1"/>
</dbReference>
<keyword evidence="4 14" id="KW-0808">Transferase</keyword>
<evidence type="ECO:0000256" key="12">
    <source>
        <dbReference type="ARBA" id="ARBA00023264"/>
    </source>
</evidence>
<dbReference type="InterPro" id="IPR005218">
    <property type="entry name" value="Diacylglycerol/lipid_kinase"/>
</dbReference>
<keyword evidence="11" id="KW-0594">Phospholipid biosynthesis</keyword>
<evidence type="ECO:0000313" key="15">
    <source>
        <dbReference type="Proteomes" id="UP001165378"/>
    </source>
</evidence>
<keyword evidence="9" id="KW-0460">Magnesium</keyword>
<dbReference type="GO" id="GO:0008654">
    <property type="term" value="P:phospholipid biosynthetic process"/>
    <property type="evidence" value="ECO:0007669"/>
    <property type="project" value="UniProtKB-KW"/>
</dbReference>
<dbReference type="PANTHER" id="PTHR12358">
    <property type="entry name" value="SPHINGOSINE KINASE"/>
    <property type="match status" value="1"/>
</dbReference>
<dbReference type="Proteomes" id="UP001165378">
    <property type="component" value="Unassembled WGS sequence"/>
</dbReference>
<dbReference type="NCBIfam" id="TIGR00147">
    <property type="entry name" value="YegS/Rv2252/BmrU family lipid kinase"/>
    <property type="match status" value="1"/>
</dbReference>
<dbReference type="EC" id="2.7.1.107" evidence="14"/>
<dbReference type="InterPro" id="IPR017438">
    <property type="entry name" value="ATP-NAD_kinase_N"/>
</dbReference>
<protein>
    <submittedName>
        <fullName evidence="14">Diacylglycerol kinase</fullName>
        <ecNumber evidence="14">2.7.1.107</ecNumber>
    </submittedName>
</protein>